<accession>A0A1S2VGU6</accession>
<comment type="caution">
    <text evidence="3">The sequence shown here is derived from an EMBL/GenBank/DDBJ whole genome shotgun (WGS) entry which is preliminary data.</text>
</comment>
<name>A0A1S2VGU6_9BACT</name>
<dbReference type="Pfam" id="PF02517">
    <property type="entry name" value="Rce1-like"/>
    <property type="match status" value="1"/>
</dbReference>
<evidence type="ECO:0000313" key="4">
    <source>
        <dbReference type="Proteomes" id="UP000181790"/>
    </source>
</evidence>
<feature type="domain" description="CAAX prenyl protease 2/Lysostaphin resistance protein A-like" evidence="2">
    <location>
        <begin position="136"/>
        <end position="219"/>
    </location>
</feature>
<dbReference type="InterPro" id="IPR052710">
    <property type="entry name" value="CAAX_protease"/>
</dbReference>
<proteinExistence type="predicted"/>
<feature type="transmembrane region" description="Helical" evidence="1">
    <location>
        <begin position="247"/>
        <end position="266"/>
    </location>
</feature>
<keyword evidence="1" id="KW-1133">Transmembrane helix</keyword>
<feature type="transmembrane region" description="Helical" evidence="1">
    <location>
        <begin position="171"/>
        <end position="200"/>
    </location>
</feature>
<dbReference type="PANTHER" id="PTHR36435:SF1">
    <property type="entry name" value="CAAX AMINO TERMINAL PROTEASE FAMILY PROTEIN"/>
    <property type="match status" value="1"/>
</dbReference>
<dbReference type="GO" id="GO:0004175">
    <property type="term" value="F:endopeptidase activity"/>
    <property type="evidence" value="ECO:0007669"/>
    <property type="project" value="UniProtKB-ARBA"/>
</dbReference>
<keyword evidence="1" id="KW-0812">Transmembrane</keyword>
<feature type="transmembrane region" description="Helical" evidence="1">
    <location>
        <begin position="207"/>
        <end position="227"/>
    </location>
</feature>
<gene>
    <name evidence="3" type="ORF">BLX24_17790</name>
</gene>
<dbReference type="GO" id="GO:0080120">
    <property type="term" value="P:CAAX-box protein maturation"/>
    <property type="evidence" value="ECO:0007669"/>
    <property type="project" value="UniProtKB-ARBA"/>
</dbReference>
<keyword evidence="4" id="KW-1185">Reference proteome</keyword>
<evidence type="ECO:0000313" key="3">
    <source>
        <dbReference type="EMBL" id="OIN57944.1"/>
    </source>
</evidence>
<feature type="transmembrane region" description="Helical" evidence="1">
    <location>
        <begin position="94"/>
        <end position="115"/>
    </location>
</feature>
<feature type="transmembrane region" description="Helical" evidence="1">
    <location>
        <begin position="25"/>
        <end position="45"/>
    </location>
</feature>
<keyword evidence="1" id="KW-0472">Membrane</keyword>
<reference evidence="3 4" key="1">
    <citation type="submission" date="2016-10" db="EMBL/GenBank/DDBJ databases">
        <title>Arsenicibacter rosenii gen. nov., sp. nov., an efficient arsenic-methylating bacterium isolated from an arsenic-contaminated paddy soil.</title>
        <authorList>
            <person name="Huang K."/>
        </authorList>
    </citation>
    <scope>NUCLEOTIDE SEQUENCE [LARGE SCALE GENOMIC DNA]</scope>
    <source>
        <strain evidence="3 4">SM-1</strain>
    </source>
</reference>
<dbReference type="AlphaFoldDB" id="A0A1S2VGU6"/>
<feature type="transmembrane region" description="Helical" evidence="1">
    <location>
        <begin position="57"/>
        <end position="79"/>
    </location>
</feature>
<dbReference type="PANTHER" id="PTHR36435">
    <property type="entry name" value="SLR1288 PROTEIN"/>
    <property type="match status" value="1"/>
</dbReference>
<evidence type="ECO:0000259" key="2">
    <source>
        <dbReference type="Pfam" id="PF02517"/>
    </source>
</evidence>
<organism evidence="3 4">
    <name type="scientific">Arsenicibacter rosenii</name>
    <dbReference type="NCBI Taxonomy" id="1750698"/>
    <lineage>
        <taxon>Bacteria</taxon>
        <taxon>Pseudomonadati</taxon>
        <taxon>Bacteroidota</taxon>
        <taxon>Cytophagia</taxon>
        <taxon>Cytophagales</taxon>
        <taxon>Spirosomataceae</taxon>
        <taxon>Arsenicibacter</taxon>
    </lineage>
</organism>
<evidence type="ECO:0000256" key="1">
    <source>
        <dbReference type="SAM" id="Phobius"/>
    </source>
</evidence>
<dbReference type="RefSeq" id="WP_071504533.1">
    <property type="nucleotide sequence ID" value="NZ_MORL01000009.1"/>
</dbReference>
<dbReference type="InterPro" id="IPR003675">
    <property type="entry name" value="Rce1/LyrA-like_dom"/>
</dbReference>
<sequence length="280" mass="31210">MMTSQLPENNEVQYRPAYYPTIKQAWWLMAVMMLMQIPAVIPSIGLKLAAEKLELPVLDMIGQTLAYVLAFGLTIWYAFGKRGSRTLSFATVPAIVYPVAAIGMIALGLLAEPLVSTIPMPEKLNELLRELFNKDMVITAVIAAPILEEVLFRGIIEDGFLKQYSPAKSIIWSAVIFGVIHMIPAQALNACLLGLAFGWLYYRTRSLWLCMFLHFVNNSLSSLPLFFDDALQMDVNTTRLWIGNDGLYMGLLAACAAICYGCYAYLNRILPEGNNSRLPV</sequence>
<dbReference type="Proteomes" id="UP000181790">
    <property type="component" value="Unassembled WGS sequence"/>
</dbReference>
<dbReference type="EMBL" id="MORL01000009">
    <property type="protein sequence ID" value="OIN57944.1"/>
    <property type="molecule type" value="Genomic_DNA"/>
</dbReference>
<protein>
    <recommendedName>
        <fullName evidence="2">CAAX prenyl protease 2/Lysostaphin resistance protein A-like domain-containing protein</fullName>
    </recommendedName>
</protein>